<keyword evidence="1" id="KW-0285">Flavoprotein</keyword>
<keyword evidence="5" id="KW-1185">Reference proteome</keyword>
<evidence type="ECO:0000259" key="3">
    <source>
        <dbReference type="Pfam" id="PF02525"/>
    </source>
</evidence>
<dbReference type="PANTHER" id="PTHR43278">
    <property type="entry name" value="NAD(P)H-DEPENDENT FMN-CONTAINING OXIDOREDUCTASE YWQN-RELATED"/>
    <property type="match status" value="1"/>
</dbReference>
<dbReference type="InterPro" id="IPR029039">
    <property type="entry name" value="Flavoprotein-like_sf"/>
</dbReference>
<reference evidence="4 5" key="1">
    <citation type="submission" date="2018-09" db="EMBL/GenBank/DDBJ databases">
        <title>Genomic Encyclopedia of Archaeal and Bacterial Type Strains, Phase II (KMG-II): from individual species to whole genera.</title>
        <authorList>
            <person name="Goeker M."/>
        </authorList>
    </citation>
    <scope>NUCLEOTIDE SEQUENCE [LARGE SCALE GENOMIC DNA]</scope>
    <source>
        <strain evidence="4 5">DSM 16505</strain>
    </source>
</reference>
<dbReference type="PANTHER" id="PTHR43278:SF4">
    <property type="entry name" value="NAD(P)H-DEPENDENT FMN-CONTAINING OXIDOREDUCTASE YWQN-RELATED"/>
    <property type="match status" value="1"/>
</dbReference>
<evidence type="ECO:0000313" key="4">
    <source>
        <dbReference type="EMBL" id="RKF03212.1"/>
    </source>
</evidence>
<sequence>MKKTVIIQASSKSNGNTNRVINYLNNNKSFDVIDLKTKNIGVFEYDFSNANDDFIPVMEEVINNYDTIVFATPVYWYTMSATLKIFFDRLSDLLKYKKELGRLLRGKNMAVISNSGHNDLKNGFEMPFIESANYLGMNYLGSIHSWLTEDGENIHPEALNKIDSFRTILTQ</sequence>
<dbReference type="Gene3D" id="3.40.50.360">
    <property type="match status" value="1"/>
</dbReference>
<dbReference type="Proteomes" id="UP000285780">
    <property type="component" value="Unassembled WGS sequence"/>
</dbReference>
<accession>A0A420DZF8</accession>
<name>A0A420DZF8_9FLAO</name>
<dbReference type="RefSeq" id="WP_120187305.1">
    <property type="nucleotide sequence ID" value="NZ_RAQM01000010.1"/>
</dbReference>
<dbReference type="AlphaFoldDB" id="A0A420DZF8"/>
<organism evidence="4 5">
    <name type="scientific">Tenacibaculum lutimaris</name>
    <dbReference type="NCBI Taxonomy" id="285258"/>
    <lineage>
        <taxon>Bacteria</taxon>
        <taxon>Pseudomonadati</taxon>
        <taxon>Bacteroidota</taxon>
        <taxon>Flavobacteriia</taxon>
        <taxon>Flavobacteriales</taxon>
        <taxon>Flavobacteriaceae</taxon>
        <taxon>Tenacibaculum</taxon>
    </lineage>
</organism>
<dbReference type="InterPro" id="IPR003680">
    <property type="entry name" value="Flavodoxin_fold"/>
</dbReference>
<dbReference type="SUPFAM" id="SSF52218">
    <property type="entry name" value="Flavoproteins"/>
    <property type="match status" value="1"/>
</dbReference>
<feature type="domain" description="Flavodoxin-like fold" evidence="3">
    <location>
        <begin position="2"/>
        <end position="160"/>
    </location>
</feature>
<gene>
    <name evidence="4" type="ORF">C8N26_2202</name>
</gene>
<evidence type="ECO:0000313" key="5">
    <source>
        <dbReference type="Proteomes" id="UP000285780"/>
    </source>
</evidence>
<protein>
    <submittedName>
        <fullName evidence="4">Multimeric flavodoxin WrbA</fullName>
    </submittedName>
</protein>
<dbReference type="Pfam" id="PF02525">
    <property type="entry name" value="Flavodoxin_2"/>
    <property type="match status" value="1"/>
</dbReference>
<keyword evidence="2" id="KW-0288">FMN</keyword>
<proteinExistence type="predicted"/>
<dbReference type="InterPro" id="IPR051796">
    <property type="entry name" value="ISF_SsuE-like"/>
</dbReference>
<evidence type="ECO:0000256" key="2">
    <source>
        <dbReference type="ARBA" id="ARBA00022643"/>
    </source>
</evidence>
<dbReference type="EMBL" id="RAQM01000010">
    <property type="protein sequence ID" value="RKF03212.1"/>
    <property type="molecule type" value="Genomic_DNA"/>
</dbReference>
<evidence type="ECO:0000256" key="1">
    <source>
        <dbReference type="ARBA" id="ARBA00022630"/>
    </source>
</evidence>
<comment type="caution">
    <text evidence="4">The sequence shown here is derived from an EMBL/GenBank/DDBJ whole genome shotgun (WGS) entry which is preliminary data.</text>
</comment>